<feature type="domain" description="Cas10/Cmr2 second palm" evidence="3">
    <location>
        <begin position="215"/>
        <end position="369"/>
    </location>
</feature>
<evidence type="ECO:0000256" key="2">
    <source>
        <dbReference type="ARBA" id="ARBA00023118"/>
    </source>
</evidence>
<protein>
    <recommendedName>
        <fullName evidence="3">Cas10/Cmr2 second palm domain-containing protein</fullName>
    </recommendedName>
</protein>
<reference evidence="5" key="1">
    <citation type="journal article" date="2019" name="Int. J. Syst. Evol. Microbiol.">
        <title>The Global Catalogue of Microorganisms (GCM) 10K type strain sequencing project: providing services to taxonomists for standard genome sequencing and annotation.</title>
        <authorList>
            <consortium name="The Broad Institute Genomics Platform"/>
            <consortium name="The Broad Institute Genome Sequencing Center for Infectious Disease"/>
            <person name="Wu L."/>
            <person name="Ma J."/>
        </authorList>
    </citation>
    <scope>NUCLEOTIDE SEQUENCE [LARGE SCALE GENOMIC DNA]</scope>
    <source>
        <strain evidence="5">CCUG 46385</strain>
    </source>
</reference>
<dbReference type="RefSeq" id="WP_379787562.1">
    <property type="nucleotide sequence ID" value="NZ_JBHSHL010000013.1"/>
</dbReference>
<dbReference type="InterPro" id="IPR054767">
    <property type="entry name" value="Cas10-Cmr2_palm2"/>
</dbReference>
<sequence>MYLTIYDLSGMQRYIFSTGKLKEQVGASQIIHDLLYRHLPEVLGKDPEAWEEEDLLNFKEQDAHIVYIGGGNAVVLYEDEGHMQSRTRQLQQKVLELTGNKLRLCFASEEVKDGSSNYYKVYTELMKKMAVSKHHPSPIRLATGFAIGEHDPITLEPITLIKPEGDKDKAEYGAVSRIQKRRSFKAVKKDPEKEGTRAYATEFERFRKEDRKSFVAVVHIDGDSMGRQIEGAVEKFSKEKDFENAMLEMRAISQEIDRLYRKTMDAAIDKIYPSGKSVEDELPLRPLISDGDDITFLIEAEKAFDFVEAFMSKLKENRNCAGSYPKMEKHSFKVSASAGVVFVHDKFPFYVAYDIAEELCKSAKEIKKDHEHKVSTVDFHIVQSGMRSGLEEYRTENYIKQSNSKTYRLNLRPYFFHEDDKAKELNSYKNFKELRSRLRKAVEGEEIARGKLKALRNAYAQSVGEAQRHYEFMLERDEGRILRKIAKHAFTEGGEGFDEGYAYFFDALEVMDFEVDDGPIREEREVETV</sequence>
<evidence type="ECO:0000313" key="4">
    <source>
        <dbReference type="EMBL" id="MFC4804076.1"/>
    </source>
</evidence>
<comment type="caution">
    <text evidence="4">The sequence shown here is derived from an EMBL/GenBank/DDBJ whole genome shotgun (WGS) entry which is preliminary data.</text>
</comment>
<dbReference type="Proteomes" id="UP001595916">
    <property type="component" value="Unassembled WGS sequence"/>
</dbReference>
<dbReference type="InterPro" id="IPR043128">
    <property type="entry name" value="Rev_trsase/Diguanyl_cyclase"/>
</dbReference>
<name>A0ABV9QK96_9FIRM</name>
<dbReference type="Pfam" id="PF22335">
    <property type="entry name" value="Cas10-Cmr2_palm2"/>
    <property type="match status" value="1"/>
</dbReference>
<evidence type="ECO:0000259" key="3">
    <source>
        <dbReference type="Pfam" id="PF22335"/>
    </source>
</evidence>
<gene>
    <name evidence="4" type="ORF">ACFO4R_03180</name>
</gene>
<evidence type="ECO:0000313" key="5">
    <source>
        <dbReference type="Proteomes" id="UP001595916"/>
    </source>
</evidence>
<keyword evidence="5" id="KW-1185">Reference proteome</keyword>
<keyword evidence="2" id="KW-0051">Antiviral defense</keyword>
<dbReference type="Gene3D" id="3.30.70.270">
    <property type="match status" value="1"/>
</dbReference>
<organism evidence="4 5">
    <name type="scientific">Filifactor villosus</name>
    <dbReference type="NCBI Taxonomy" id="29374"/>
    <lineage>
        <taxon>Bacteria</taxon>
        <taxon>Bacillati</taxon>
        <taxon>Bacillota</taxon>
        <taxon>Clostridia</taxon>
        <taxon>Peptostreptococcales</taxon>
        <taxon>Filifactoraceae</taxon>
        <taxon>Filifactor</taxon>
    </lineage>
</organism>
<accession>A0ABV9QK96</accession>
<proteinExistence type="predicted"/>
<dbReference type="EMBL" id="JBHSHL010000013">
    <property type="protein sequence ID" value="MFC4804076.1"/>
    <property type="molecule type" value="Genomic_DNA"/>
</dbReference>
<keyword evidence="1" id="KW-0547">Nucleotide-binding</keyword>
<evidence type="ECO:0000256" key="1">
    <source>
        <dbReference type="ARBA" id="ARBA00022741"/>
    </source>
</evidence>